<dbReference type="GO" id="GO:0004252">
    <property type="term" value="F:serine-type endopeptidase activity"/>
    <property type="evidence" value="ECO:0007669"/>
    <property type="project" value="InterPro"/>
</dbReference>
<evidence type="ECO:0000256" key="1">
    <source>
        <dbReference type="PROSITE-ProRule" id="PRU01240"/>
    </source>
</evidence>
<dbReference type="Proteomes" id="UP001271007">
    <property type="component" value="Unassembled WGS sequence"/>
</dbReference>
<dbReference type="InterPro" id="IPR036852">
    <property type="entry name" value="Peptidase_S8/S53_dom_sf"/>
</dbReference>
<name>A0AAJ0DK73_9PEZI</name>
<dbReference type="InterPro" id="IPR000209">
    <property type="entry name" value="Peptidase_S8/S53_dom"/>
</dbReference>
<dbReference type="PANTHER" id="PTHR43399:SF5">
    <property type="entry name" value="PEPTIDASE S8 FAMILY WITH PROTEASE-ASSOCIATED DOMAIN"/>
    <property type="match status" value="1"/>
</dbReference>
<dbReference type="PROSITE" id="PS00137">
    <property type="entry name" value="SUBTILASE_HIS"/>
    <property type="match status" value="1"/>
</dbReference>
<dbReference type="AlphaFoldDB" id="A0AAJ0DK73"/>
<dbReference type="PANTHER" id="PTHR43399">
    <property type="entry name" value="SUBTILISIN-RELATED"/>
    <property type="match status" value="1"/>
</dbReference>
<comment type="caution">
    <text evidence="1">Lacks conserved residue(s) required for the propagation of feature annotation.</text>
</comment>
<dbReference type="Pfam" id="PF00082">
    <property type="entry name" value="Peptidase_S8"/>
    <property type="match status" value="1"/>
</dbReference>
<gene>
    <name evidence="4" type="ORF">LTR09_007057</name>
</gene>
<evidence type="ECO:0000313" key="5">
    <source>
        <dbReference type="Proteomes" id="UP001271007"/>
    </source>
</evidence>
<dbReference type="PROSITE" id="PS51892">
    <property type="entry name" value="SUBTILASE"/>
    <property type="match status" value="1"/>
</dbReference>
<keyword evidence="5" id="KW-1185">Reference proteome</keyword>
<protein>
    <recommendedName>
        <fullName evidence="3">Peptidase S8/S53 domain-containing protein</fullName>
    </recommendedName>
</protein>
<reference evidence="4" key="1">
    <citation type="submission" date="2023-04" db="EMBL/GenBank/DDBJ databases">
        <title>Black Yeasts Isolated from many extreme environments.</title>
        <authorList>
            <person name="Coleine C."/>
            <person name="Stajich J.E."/>
            <person name="Selbmann L."/>
        </authorList>
    </citation>
    <scope>NUCLEOTIDE SEQUENCE</scope>
    <source>
        <strain evidence="4">CCFEE 5312</strain>
    </source>
</reference>
<dbReference type="SUPFAM" id="SSF52743">
    <property type="entry name" value="Subtilisin-like"/>
    <property type="match status" value="1"/>
</dbReference>
<dbReference type="Gene3D" id="3.40.50.200">
    <property type="entry name" value="Peptidase S8/S53 domain"/>
    <property type="match status" value="1"/>
</dbReference>
<dbReference type="InterPro" id="IPR051048">
    <property type="entry name" value="Peptidase_S8/S53_subtilisin"/>
</dbReference>
<feature type="compositionally biased region" description="Basic and acidic residues" evidence="2">
    <location>
        <begin position="375"/>
        <end position="387"/>
    </location>
</feature>
<evidence type="ECO:0000313" key="4">
    <source>
        <dbReference type="EMBL" id="KAK3051757.1"/>
    </source>
</evidence>
<feature type="domain" description="Peptidase S8/S53" evidence="3">
    <location>
        <begin position="252"/>
        <end position="377"/>
    </location>
</feature>
<comment type="similarity">
    <text evidence="1">Belongs to the peptidase S8 family.</text>
</comment>
<dbReference type="InterPro" id="IPR022398">
    <property type="entry name" value="Peptidase_S8_His-AS"/>
</dbReference>
<evidence type="ECO:0000259" key="3">
    <source>
        <dbReference type="Pfam" id="PF00082"/>
    </source>
</evidence>
<organism evidence="4 5">
    <name type="scientific">Extremus antarcticus</name>
    <dbReference type="NCBI Taxonomy" id="702011"/>
    <lineage>
        <taxon>Eukaryota</taxon>
        <taxon>Fungi</taxon>
        <taxon>Dikarya</taxon>
        <taxon>Ascomycota</taxon>
        <taxon>Pezizomycotina</taxon>
        <taxon>Dothideomycetes</taxon>
        <taxon>Dothideomycetidae</taxon>
        <taxon>Mycosphaerellales</taxon>
        <taxon>Extremaceae</taxon>
        <taxon>Extremus</taxon>
    </lineage>
</organism>
<dbReference type="GO" id="GO:0006508">
    <property type="term" value="P:proteolysis"/>
    <property type="evidence" value="ECO:0007669"/>
    <property type="project" value="InterPro"/>
</dbReference>
<sequence length="394" mass="42659">MAPITINGITFDPVADAQPMRALSLEAKDAADSNFILVGITGSGTTSVEQDAELEKLGLRLHGYVAPGTYLFKYEASDLEAVRKLDFVDWANVYMKNWKVNPALRSRQSSNAGDQTRLLTLAMSPARSSSRDKQQVDAVLHKGVVANSEALLDEICTRGHVPRAEVTVCRNKLRFSTETRFLDDLTQIDEIRAILPVAKPQLHNNVARDILRADVNINGTQFQGEGEVIQASIADSRIQQGCIQRLYDLGGRGKASDPDGHGTHVAGSVLGDGFSANMGGPIQGTAPQATLVFQSAYQTSDNSLGGLPADLNDLFQPSYDHDHARIHTNSWGFGVDKDGRQRPYGFSSAAFEVDEFVWEHQDMVICFAAGNEGTDAKRPDGISDDRQIGAASAA</sequence>
<proteinExistence type="inferred from homology"/>
<feature type="region of interest" description="Disordered" evidence="2">
    <location>
        <begin position="375"/>
        <end position="394"/>
    </location>
</feature>
<comment type="caution">
    <text evidence="4">The sequence shown here is derived from an EMBL/GenBank/DDBJ whole genome shotgun (WGS) entry which is preliminary data.</text>
</comment>
<dbReference type="EMBL" id="JAWDJX010000024">
    <property type="protein sequence ID" value="KAK3051757.1"/>
    <property type="molecule type" value="Genomic_DNA"/>
</dbReference>
<accession>A0AAJ0DK73</accession>
<evidence type="ECO:0000256" key="2">
    <source>
        <dbReference type="SAM" id="MobiDB-lite"/>
    </source>
</evidence>